<organism evidence="1 2">
    <name type="scientific">Desulfovibrio legallii</name>
    <dbReference type="NCBI Taxonomy" id="571438"/>
    <lineage>
        <taxon>Bacteria</taxon>
        <taxon>Pseudomonadati</taxon>
        <taxon>Thermodesulfobacteriota</taxon>
        <taxon>Desulfovibrionia</taxon>
        <taxon>Desulfovibrionales</taxon>
        <taxon>Desulfovibrionaceae</taxon>
        <taxon>Desulfovibrio</taxon>
    </lineage>
</organism>
<gene>
    <name evidence="1" type="ORF">SAMN05192586_1222</name>
</gene>
<dbReference type="AlphaFoldDB" id="A0A1G7QL97"/>
<proteinExistence type="predicted"/>
<dbReference type="Proteomes" id="UP000199355">
    <property type="component" value="Unassembled WGS sequence"/>
</dbReference>
<protein>
    <submittedName>
        <fullName evidence="1">Uncharacterized protein</fullName>
    </submittedName>
</protein>
<dbReference type="EMBL" id="FNBX01000022">
    <property type="protein sequence ID" value="SDF98679.1"/>
    <property type="molecule type" value="Genomic_DNA"/>
</dbReference>
<reference evidence="2" key="1">
    <citation type="submission" date="2016-10" db="EMBL/GenBank/DDBJ databases">
        <authorList>
            <person name="Varghese N."/>
            <person name="Submissions S."/>
        </authorList>
    </citation>
    <scope>NUCLEOTIDE SEQUENCE [LARGE SCALE GENOMIC DNA]</scope>
    <source>
        <strain evidence="2">KHC7</strain>
    </source>
</reference>
<keyword evidence="2" id="KW-1185">Reference proteome</keyword>
<accession>A0A1G7QL97</accession>
<name>A0A1G7QL97_9BACT</name>
<evidence type="ECO:0000313" key="1">
    <source>
        <dbReference type="EMBL" id="SDF98679.1"/>
    </source>
</evidence>
<evidence type="ECO:0000313" key="2">
    <source>
        <dbReference type="Proteomes" id="UP000199355"/>
    </source>
</evidence>
<sequence length="164" mass="17900">MVLLNQSLTNLAGYFHFLNVRKIPYVIQAAPLTTQYYSLDLPPDWVVVNGPVKLQGAVQVLLGQKDHKASALIIAGPAQPGEAEQAARANARRLGGNEPVRRADGQWEFAFIQEGVKGLGLAREDPAARLLLMLVVSGDAARADFVYRMRGPYKALLPVAPEKR</sequence>